<feature type="region of interest" description="Disordered" evidence="5">
    <location>
        <begin position="141"/>
        <end position="208"/>
    </location>
</feature>
<evidence type="ECO:0000259" key="6">
    <source>
        <dbReference type="PROSITE" id="PS50983"/>
    </source>
</evidence>
<evidence type="ECO:0000256" key="3">
    <source>
        <dbReference type="ARBA" id="ARBA00022448"/>
    </source>
</evidence>
<name>A0ABT1ACN9_9PSEU</name>
<evidence type="ECO:0000313" key="8">
    <source>
        <dbReference type="EMBL" id="MCO1661036.1"/>
    </source>
</evidence>
<dbReference type="Pfam" id="PF01636">
    <property type="entry name" value="APH"/>
    <property type="match status" value="1"/>
</dbReference>
<keyword evidence="9" id="KW-1185">Reference proteome</keyword>
<dbReference type="Gene3D" id="3.40.50.1980">
    <property type="entry name" value="Nitrogenase molybdenum iron protein domain"/>
    <property type="match status" value="2"/>
</dbReference>
<dbReference type="PANTHER" id="PTHR30532">
    <property type="entry name" value="IRON III DICITRATE-BINDING PERIPLASMIC PROTEIN"/>
    <property type="match status" value="1"/>
</dbReference>
<dbReference type="InterPro" id="IPR011009">
    <property type="entry name" value="Kinase-like_dom_sf"/>
</dbReference>
<accession>A0ABT1ACN9</accession>
<evidence type="ECO:0000256" key="4">
    <source>
        <dbReference type="ARBA" id="ARBA00022729"/>
    </source>
</evidence>
<feature type="domain" description="Fe/B12 periplasmic-binding" evidence="6">
    <location>
        <begin position="305"/>
        <end position="586"/>
    </location>
</feature>
<dbReference type="PANTHER" id="PTHR30532:SF24">
    <property type="entry name" value="FERRIC ENTEROBACTIN-BINDING PERIPLASMIC PROTEIN FEPB"/>
    <property type="match status" value="1"/>
</dbReference>
<dbReference type="EMBL" id="JAGSOV010000104">
    <property type="protein sequence ID" value="MCO1661036.1"/>
    <property type="molecule type" value="Genomic_DNA"/>
</dbReference>
<gene>
    <name evidence="7" type="ORF">KDL28_37845</name>
    <name evidence="8" type="ORF">KDL28_38915</name>
</gene>
<dbReference type="Proteomes" id="UP001165283">
    <property type="component" value="Unassembled WGS sequence"/>
</dbReference>
<dbReference type="SUPFAM" id="SSF53807">
    <property type="entry name" value="Helical backbone' metal receptor"/>
    <property type="match status" value="1"/>
</dbReference>
<evidence type="ECO:0000256" key="5">
    <source>
        <dbReference type="SAM" id="MobiDB-lite"/>
    </source>
</evidence>
<sequence length="589" mass="63051">MVCSRNYGEHGSSPTGVRSADLACAPQDHREGTTSQVIHRDHGDFGPDNTLLDPDSFQITAVPDWEFSSPGRADPVADLAWSEWIVRMHHPRQTAAISALYAGYGTSFPWPERQAAMVSRCEEPIDFTHECDPDGGPARRCGANVSAAPQHGPNEESALAGRAGLRDDRERRGRSVGRWAGSVSRPEPSSRAGRYPGHLGTPHPKVTYGRSPVPWELARRARGSLPDEMLGEAFLLYEVEYPDMRVNRFLTGIVAATSALALAACGAPSDTGGTPAASSDSAAAAFPVTVTHAFGTTTIEEKPERVATVNWANHEVPLALGVVPVGYAKANFGDEDGDGLLPWDAARLQELGAPTPVLFDETDGIDFEAVAETGPDVILAAYSGLTQQDYDTLTKIAPVVAYPEAPWATSWRDSIRLESKALGLAAEGDALIAKIEQQMKDETARYPKLAGKSAMFLTHLDPTDLSKISFYTTHDTRAQFFTDLGMKHPESIAAASATTEEFSLTQSAEQVQNLSDVDIIVTYGDAEGTTLATLQQDPLLSKIPAIQRGSFVSLPGSTPVATAANPTPLAVSFVLKDYVDLLGEAADKI</sequence>
<evidence type="ECO:0000256" key="2">
    <source>
        <dbReference type="ARBA" id="ARBA00008814"/>
    </source>
</evidence>
<dbReference type="Gene3D" id="3.90.1200.10">
    <property type="match status" value="1"/>
</dbReference>
<evidence type="ECO:0000313" key="7">
    <source>
        <dbReference type="EMBL" id="MCO1660826.1"/>
    </source>
</evidence>
<dbReference type="InterPro" id="IPR002575">
    <property type="entry name" value="Aminoglycoside_PTrfase"/>
</dbReference>
<dbReference type="InterPro" id="IPR051313">
    <property type="entry name" value="Bact_iron-sidero_bind"/>
</dbReference>
<dbReference type="CDD" id="cd01146">
    <property type="entry name" value="FhuD"/>
    <property type="match status" value="1"/>
</dbReference>
<comment type="caution">
    <text evidence="7">The sequence shown here is derived from an EMBL/GenBank/DDBJ whole genome shotgun (WGS) entry which is preliminary data.</text>
</comment>
<organism evidence="7 9">
    <name type="scientific">Pseudonocardia humida</name>
    <dbReference type="NCBI Taxonomy" id="2800819"/>
    <lineage>
        <taxon>Bacteria</taxon>
        <taxon>Bacillati</taxon>
        <taxon>Actinomycetota</taxon>
        <taxon>Actinomycetes</taxon>
        <taxon>Pseudonocardiales</taxon>
        <taxon>Pseudonocardiaceae</taxon>
        <taxon>Pseudonocardia</taxon>
    </lineage>
</organism>
<evidence type="ECO:0000256" key="1">
    <source>
        <dbReference type="ARBA" id="ARBA00004196"/>
    </source>
</evidence>
<keyword evidence="3" id="KW-0813">Transport</keyword>
<keyword evidence="4" id="KW-0732">Signal</keyword>
<comment type="similarity">
    <text evidence="2">Belongs to the bacterial solute-binding protein 8 family.</text>
</comment>
<dbReference type="PROSITE" id="PS50983">
    <property type="entry name" value="FE_B12_PBP"/>
    <property type="match status" value="1"/>
</dbReference>
<protein>
    <submittedName>
        <fullName evidence="7">ABC transporter substrate-binding protein</fullName>
    </submittedName>
</protein>
<dbReference type="EMBL" id="JAGSOV010000094">
    <property type="protein sequence ID" value="MCO1660826.1"/>
    <property type="molecule type" value="Genomic_DNA"/>
</dbReference>
<dbReference type="SUPFAM" id="SSF56112">
    <property type="entry name" value="Protein kinase-like (PK-like)"/>
    <property type="match status" value="1"/>
</dbReference>
<comment type="subcellular location">
    <subcellularLocation>
        <location evidence="1">Cell envelope</location>
    </subcellularLocation>
</comment>
<dbReference type="Pfam" id="PF01497">
    <property type="entry name" value="Peripla_BP_2"/>
    <property type="match status" value="1"/>
</dbReference>
<dbReference type="InterPro" id="IPR002491">
    <property type="entry name" value="ABC_transptr_periplasmic_BD"/>
</dbReference>
<feature type="compositionally biased region" description="Basic and acidic residues" evidence="5">
    <location>
        <begin position="164"/>
        <end position="173"/>
    </location>
</feature>
<proteinExistence type="inferred from homology"/>
<reference evidence="7" key="1">
    <citation type="submission" date="2021-04" db="EMBL/GenBank/DDBJ databases">
        <title>Pseudonocardia sp. nov., isolated from sandy soil of mangrove forest.</title>
        <authorList>
            <person name="Zan Z."/>
            <person name="Huang R."/>
            <person name="Liu W."/>
        </authorList>
    </citation>
    <scope>NUCLEOTIDE SEQUENCE</scope>
    <source>
        <strain evidence="7">S2-4</strain>
    </source>
</reference>
<evidence type="ECO:0000313" key="9">
    <source>
        <dbReference type="Proteomes" id="UP001165283"/>
    </source>
</evidence>